<evidence type="ECO:0000313" key="2">
    <source>
        <dbReference type="Proteomes" id="UP000502005"/>
    </source>
</evidence>
<dbReference type="Proteomes" id="UP000502005">
    <property type="component" value="Chromosome"/>
</dbReference>
<organism evidence="1 2">
    <name type="scientific">Pantoea cypripedii</name>
    <name type="common">Pectobacterium cypripedii</name>
    <name type="synonym">Erwinia cypripedii</name>
    <dbReference type="NCBI Taxonomy" id="55209"/>
    <lineage>
        <taxon>Bacteria</taxon>
        <taxon>Pseudomonadati</taxon>
        <taxon>Pseudomonadota</taxon>
        <taxon>Gammaproteobacteria</taxon>
        <taxon>Enterobacterales</taxon>
        <taxon>Erwiniaceae</taxon>
        <taxon>Pantoea</taxon>
    </lineage>
</organism>
<dbReference type="EMBL" id="CP024768">
    <property type="protein sequence ID" value="QGY29936.1"/>
    <property type="molecule type" value="Genomic_DNA"/>
</dbReference>
<proteinExistence type="predicted"/>
<dbReference type="AlphaFoldDB" id="A0A6B9GBS6"/>
<protein>
    <submittedName>
        <fullName evidence="1">Uncharacterized protein</fullName>
    </submittedName>
</protein>
<gene>
    <name evidence="1" type="ORF">CUN67_13765</name>
</gene>
<evidence type="ECO:0000313" key="1">
    <source>
        <dbReference type="EMBL" id="QGY29936.1"/>
    </source>
</evidence>
<sequence>MSVSLFSHVMMKSSKQSRSIKWIFLMIEKTFFSRLLSQLMLPDVFLITDIFLRKILLITSQLNSHLLLENEPENGLSAGSLPLSFV</sequence>
<reference evidence="1 2" key="1">
    <citation type="submission" date="2017-11" db="EMBL/GenBank/DDBJ databases">
        <title>Genome sequence of Pantoea cypripedii NE1.</title>
        <authorList>
            <person name="Nascimento F.X."/>
        </authorList>
    </citation>
    <scope>NUCLEOTIDE SEQUENCE [LARGE SCALE GENOMIC DNA]</scope>
    <source>
        <strain evidence="1 2">NE1</strain>
    </source>
</reference>
<accession>A0A6B9GBS6</accession>
<name>A0A6B9GBS6_PANCY</name>